<name>A0ABP5FZR1_9ACTN</name>
<accession>A0ABP5FZR1</accession>
<reference evidence="2" key="1">
    <citation type="journal article" date="2019" name="Int. J. Syst. Evol. Microbiol.">
        <title>The Global Catalogue of Microorganisms (GCM) 10K type strain sequencing project: providing services to taxonomists for standard genome sequencing and annotation.</title>
        <authorList>
            <consortium name="The Broad Institute Genomics Platform"/>
            <consortium name="The Broad Institute Genome Sequencing Center for Infectious Disease"/>
            <person name="Wu L."/>
            <person name="Ma J."/>
        </authorList>
    </citation>
    <scope>NUCLEOTIDE SEQUENCE [LARGE SCALE GENOMIC DNA]</scope>
    <source>
        <strain evidence="2">JCM 16014</strain>
    </source>
</reference>
<proteinExistence type="predicted"/>
<dbReference type="PANTHER" id="PTHR34387:SF1">
    <property type="entry name" value="PERIPLASMIC IMMUNOGENIC PROTEIN"/>
    <property type="match status" value="1"/>
</dbReference>
<dbReference type="PANTHER" id="PTHR34387">
    <property type="entry name" value="SLR1258 PROTEIN"/>
    <property type="match status" value="1"/>
</dbReference>
<protein>
    <submittedName>
        <fullName evidence="1">SIMPL domain-containing protein</fullName>
    </submittedName>
</protein>
<dbReference type="Gene3D" id="3.30.110.170">
    <property type="entry name" value="Protein of unknown function (DUF541), domain 1"/>
    <property type="match status" value="1"/>
</dbReference>
<dbReference type="InterPro" id="IPR007497">
    <property type="entry name" value="SIMPL/DUF541"/>
</dbReference>
<dbReference type="EMBL" id="BAAAQN010000022">
    <property type="protein sequence ID" value="GAA2035665.1"/>
    <property type="molecule type" value="Genomic_DNA"/>
</dbReference>
<sequence>MATFAAAGAVVVVGLSGNSAAPRAGATALGPALAGDTTPLAPDAFPGVTVQGVGKVTGTPDTLVLTLSITKTAGDVSTAMNGMSATMTAVQGSLKANHVADADQKTSGLGVSAQYDYSSNKRTLTGYEATENLTVTLRDTKSAGATIAAAAAAGGDATQISGLSTDLQNNSGPLNQARDAAFNDAKAKATQYAKSAGRSLGAVVRVEENVATEPTASSNDMRAAAPSAIAPVPIQMGSTDVTVQVTVVFSFA</sequence>
<evidence type="ECO:0000313" key="1">
    <source>
        <dbReference type="EMBL" id="GAA2035665.1"/>
    </source>
</evidence>
<keyword evidence="2" id="KW-1185">Reference proteome</keyword>
<dbReference type="InterPro" id="IPR052022">
    <property type="entry name" value="26kDa_periplasmic_antigen"/>
</dbReference>
<dbReference type="Proteomes" id="UP001500751">
    <property type="component" value="Unassembled WGS sequence"/>
</dbReference>
<comment type="caution">
    <text evidence="1">The sequence shown here is derived from an EMBL/GenBank/DDBJ whole genome shotgun (WGS) entry which is preliminary data.</text>
</comment>
<dbReference type="Pfam" id="PF04402">
    <property type="entry name" value="SIMPL"/>
    <property type="match status" value="1"/>
</dbReference>
<organism evidence="1 2">
    <name type="scientific">Catenulispora yoronensis</name>
    <dbReference type="NCBI Taxonomy" id="450799"/>
    <lineage>
        <taxon>Bacteria</taxon>
        <taxon>Bacillati</taxon>
        <taxon>Actinomycetota</taxon>
        <taxon>Actinomycetes</taxon>
        <taxon>Catenulisporales</taxon>
        <taxon>Catenulisporaceae</taxon>
        <taxon>Catenulispora</taxon>
    </lineage>
</organism>
<dbReference type="Gene3D" id="3.30.70.2970">
    <property type="entry name" value="Protein of unknown function (DUF541), domain 2"/>
    <property type="match status" value="1"/>
</dbReference>
<gene>
    <name evidence="1" type="ORF">GCM10009839_40560</name>
</gene>
<evidence type="ECO:0000313" key="2">
    <source>
        <dbReference type="Proteomes" id="UP001500751"/>
    </source>
</evidence>